<protein>
    <recommendedName>
        <fullName evidence="2">Helix-turn-helix domain-containing protein</fullName>
    </recommendedName>
</protein>
<evidence type="ECO:0000313" key="1">
    <source>
        <dbReference type="EMBL" id="KKL63761.1"/>
    </source>
</evidence>
<accession>A0A0F9EC36</accession>
<gene>
    <name evidence="1" type="ORF">LCGC14_2171860</name>
</gene>
<sequence>MAKKQPQSRKVTPVQLSKIWKIRPQMIFNWIKQGCPSYKIGGKNYVDDKEVEEWLEQKAETKKERQVEAAQKRSQQDKIGIEASIAMGKFRPQRIKHLCGNCEEETEFLCDLIYTGEPGSNYVHAYCSKCKLNNRYSQGEILNEELLGVLLEEKSLFVPCYQDDCPCEKRVVVLPVFTREGYSNSKDIDPYQLSKEDKETVKSDQMLIAAQLQQEDDE</sequence>
<name>A0A0F9EC36_9ZZZZ</name>
<proteinExistence type="predicted"/>
<evidence type="ECO:0008006" key="2">
    <source>
        <dbReference type="Google" id="ProtNLM"/>
    </source>
</evidence>
<dbReference type="Gene3D" id="1.10.10.10">
    <property type="entry name" value="Winged helix-like DNA-binding domain superfamily/Winged helix DNA-binding domain"/>
    <property type="match status" value="1"/>
</dbReference>
<dbReference type="InterPro" id="IPR036388">
    <property type="entry name" value="WH-like_DNA-bd_sf"/>
</dbReference>
<organism evidence="1">
    <name type="scientific">marine sediment metagenome</name>
    <dbReference type="NCBI Taxonomy" id="412755"/>
    <lineage>
        <taxon>unclassified sequences</taxon>
        <taxon>metagenomes</taxon>
        <taxon>ecological metagenomes</taxon>
    </lineage>
</organism>
<dbReference type="InterPro" id="IPR009061">
    <property type="entry name" value="DNA-bd_dom_put_sf"/>
</dbReference>
<dbReference type="AlphaFoldDB" id="A0A0F9EC36"/>
<dbReference type="EMBL" id="LAZR01028055">
    <property type="protein sequence ID" value="KKL63761.1"/>
    <property type="molecule type" value="Genomic_DNA"/>
</dbReference>
<comment type="caution">
    <text evidence="1">The sequence shown here is derived from an EMBL/GenBank/DDBJ whole genome shotgun (WGS) entry which is preliminary data.</text>
</comment>
<reference evidence="1" key="1">
    <citation type="journal article" date="2015" name="Nature">
        <title>Complex archaea that bridge the gap between prokaryotes and eukaryotes.</title>
        <authorList>
            <person name="Spang A."/>
            <person name="Saw J.H."/>
            <person name="Jorgensen S.L."/>
            <person name="Zaremba-Niedzwiedzka K."/>
            <person name="Martijn J."/>
            <person name="Lind A.E."/>
            <person name="van Eijk R."/>
            <person name="Schleper C."/>
            <person name="Guy L."/>
            <person name="Ettema T.J."/>
        </authorList>
    </citation>
    <scope>NUCLEOTIDE SEQUENCE</scope>
</reference>
<dbReference type="SUPFAM" id="SSF46955">
    <property type="entry name" value="Putative DNA-binding domain"/>
    <property type="match status" value="1"/>
</dbReference>